<dbReference type="InterPro" id="IPR016169">
    <property type="entry name" value="FAD-bd_PCMH_sub2"/>
</dbReference>
<evidence type="ECO:0000256" key="6">
    <source>
        <dbReference type="SAM" id="MobiDB-lite"/>
    </source>
</evidence>
<dbReference type="InterPro" id="IPR002346">
    <property type="entry name" value="Mopterin_DH_FAD-bd"/>
</dbReference>
<dbReference type="SMART" id="SM01092">
    <property type="entry name" value="CO_deh_flav_C"/>
    <property type="match status" value="1"/>
</dbReference>
<dbReference type="InterPro" id="IPR036683">
    <property type="entry name" value="CO_DH_flav_C_dom_sf"/>
</dbReference>
<dbReference type="Pfam" id="PF00941">
    <property type="entry name" value="FAD_binding_5"/>
    <property type="match status" value="1"/>
</dbReference>
<dbReference type="GO" id="GO:0071949">
    <property type="term" value="F:FAD binding"/>
    <property type="evidence" value="ECO:0007669"/>
    <property type="project" value="InterPro"/>
</dbReference>
<dbReference type="PROSITE" id="PS00197">
    <property type="entry name" value="2FE2S_FER_1"/>
    <property type="match status" value="1"/>
</dbReference>
<protein>
    <submittedName>
        <fullName evidence="9">Xanthine dehydrogenase small subunit</fullName>
    </submittedName>
</protein>
<feature type="domain" description="2Fe-2S ferredoxin-type" evidence="7">
    <location>
        <begin position="40"/>
        <end position="123"/>
    </location>
</feature>
<dbReference type="OrthoDB" id="9758509at2"/>
<proteinExistence type="predicted"/>
<dbReference type="InterPro" id="IPR016166">
    <property type="entry name" value="FAD-bd_PCMH"/>
</dbReference>
<dbReference type="InterPro" id="IPR051312">
    <property type="entry name" value="Diverse_Substr_Oxidored"/>
</dbReference>
<dbReference type="PROSITE" id="PS51387">
    <property type="entry name" value="FAD_PCMH"/>
    <property type="match status" value="1"/>
</dbReference>
<dbReference type="SUPFAM" id="SSF47741">
    <property type="entry name" value="CO dehydrogenase ISP C-domain like"/>
    <property type="match status" value="1"/>
</dbReference>
<evidence type="ECO:0000256" key="1">
    <source>
        <dbReference type="ARBA" id="ARBA00022630"/>
    </source>
</evidence>
<keyword evidence="4" id="KW-0560">Oxidoreductase</keyword>
<accession>A0A1C4X1M2</accession>
<dbReference type="Gene3D" id="3.30.390.50">
    <property type="entry name" value="CO dehydrogenase flavoprotein, C-terminal domain"/>
    <property type="match status" value="1"/>
</dbReference>
<gene>
    <name evidence="9" type="ORF">GA0070564_102646</name>
</gene>
<evidence type="ECO:0000256" key="2">
    <source>
        <dbReference type="ARBA" id="ARBA00022723"/>
    </source>
</evidence>
<dbReference type="InterPro" id="IPR002888">
    <property type="entry name" value="2Fe-2S-bd"/>
</dbReference>
<dbReference type="PROSITE" id="PS51085">
    <property type="entry name" value="2FE2S_FER_2"/>
    <property type="match status" value="1"/>
</dbReference>
<dbReference type="InterPro" id="IPR036318">
    <property type="entry name" value="FAD-bd_PCMH-like_sf"/>
</dbReference>
<dbReference type="InterPro" id="IPR012175">
    <property type="entry name" value="Xanth_DH_ssu_bac"/>
</dbReference>
<dbReference type="Gene3D" id="3.10.20.30">
    <property type="match status" value="1"/>
</dbReference>
<evidence type="ECO:0000256" key="3">
    <source>
        <dbReference type="ARBA" id="ARBA00022827"/>
    </source>
</evidence>
<dbReference type="SUPFAM" id="SSF56176">
    <property type="entry name" value="FAD-binding/transporter-associated domain-like"/>
    <property type="match status" value="1"/>
</dbReference>
<feature type="domain" description="FAD-binding PCMH-type" evidence="8">
    <location>
        <begin position="232"/>
        <end position="405"/>
    </location>
</feature>
<dbReference type="PANTHER" id="PTHR42659:SF2">
    <property type="entry name" value="XANTHINE DEHYDROGENASE SUBUNIT C-RELATED"/>
    <property type="match status" value="1"/>
</dbReference>
<keyword evidence="5" id="KW-0408">Iron</keyword>
<dbReference type="PANTHER" id="PTHR42659">
    <property type="entry name" value="XANTHINE DEHYDROGENASE SUBUNIT C-RELATED"/>
    <property type="match status" value="1"/>
</dbReference>
<dbReference type="PIRSF" id="PIRSF036557">
    <property type="entry name" value="XdhA_RC"/>
    <property type="match status" value="1"/>
</dbReference>
<evidence type="ECO:0000256" key="4">
    <source>
        <dbReference type="ARBA" id="ARBA00023002"/>
    </source>
</evidence>
<dbReference type="Proteomes" id="UP000199504">
    <property type="component" value="Unassembled WGS sequence"/>
</dbReference>
<dbReference type="AlphaFoldDB" id="A0A1C4X1M2"/>
<dbReference type="Gene3D" id="1.10.150.120">
    <property type="entry name" value="[2Fe-2S]-binding domain"/>
    <property type="match status" value="1"/>
</dbReference>
<organism evidence="9 10">
    <name type="scientific">Micromonospora mirobrigensis</name>
    <dbReference type="NCBI Taxonomy" id="262898"/>
    <lineage>
        <taxon>Bacteria</taxon>
        <taxon>Bacillati</taxon>
        <taxon>Actinomycetota</taxon>
        <taxon>Actinomycetes</taxon>
        <taxon>Micromonosporales</taxon>
        <taxon>Micromonosporaceae</taxon>
        <taxon>Micromonospora</taxon>
    </lineage>
</organism>
<keyword evidence="2" id="KW-0479">Metal-binding</keyword>
<evidence type="ECO:0000313" key="9">
    <source>
        <dbReference type="EMBL" id="SCF02294.1"/>
    </source>
</evidence>
<sequence>MTGTHHAFRPDLPGRQEPTAGRAVSTDTPPLPDDTTRSGGDITVNGRITPLGDVTPHTTALEWLRGRGLTGCKEGCGEGECGACAVLVARPGVDSPTEWVAVNACLLPVAALDAQEIRTAEGLGSPDRLHPVQHEMAVRGGSQCGYCTPGFVCSMAAEYYRAGRRASPDGDVTGHDKGPNGFDLDALSGNLCRCTGYRPIRDAAFALGPPVPDDQLVQRQQAPTAPPRPVRLRHGGREFVRPASLPDALRRLREQPTATVVAGSTDWGVQVNLQGARAESVLAIDRLAELRKLMITPESIEVGAGLALSEIERRLAGRVPLLAHMFPLFASRLIRNRATIGGNLGTGSPVGDTAPVLLALAAEVILVSVDGERRVPLADYFTGYRRSVRRSGELIRAVRIPRPLAGLVAFHKIAKRRFDDVTSVAVGFALDVVGGTVTRARIGLGGVAATPIRARATEAALEGNPWSAATVAAAARSLRREGTPQDDHRSSAEYRAAMLGQSLLKLYAENPAPYEIAAVPGGRIAAATEHQAERRPRNERAV</sequence>
<dbReference type="InterPro" id="IPR001041">
    <property type="entry name" value="2Fe-2S_ferredoxin-type"/>
</dbReference>
<dbReference type="Gene3D" id="3.30.465.10">
    <property type="match status" value="1"/>
</dbReference>
<dbReference type="InterPro" id="IPR036010">
    <property type="entry name" value="2Fe-2S_ferredoxin-like_sf"/>
</dbReference>
<dbReference type="Gene3D" id="3.30.43.10">
    <property type="entry name" value="Uridine Diphospho-n-acetylenolpyruvylglucosamine Reductase, domain 2"/>
    <property type="match status" value="1"/>
</dbReference>
<keyword evidence="1" id="KW-0285">Flavoprotein</keyword>
<dbReference type="EMBL" id="FMCX01000002">
    <property type="protein sequence ID" value="SCF02294.1"/>
    <property type="molecule type" value="Genomic_DNA"/>
</dbReference>
<dbReference type="InterPro" id="IPR036884">
    <property type="entry name" value="2Fe-2S-bd_dom_sf"/>
</dbReference>
<evidence type="ECO:0000256" key="5">
    <source>
        <dbReference type="ARBA" id="ARBA00023004"/>
    </source>
</evidence>
<dbReference type="GO" id="GO:0046872">
    <property type="term" value="F:metal ion binding"/>
    <property type="evidence" value="ECO:0007669"/>
    <property type="project" value="UniProtKB-KW"/>
</dbReference>
<evidence type="ECO:0000259" key="8">
    <source>
        <dbReference type="PROSITE" id="PS51387"/>
    </source>
</evidence>
<dbReference type="GO" id="GO:0051537">
    <property type="term" value="F:2 iron, 2 sulfur cluster binding"/>
    <property type="evidence" value="ECO:0007669"/>
    <property type="project" value="InterPro"/>
</dbReference>
<dbReference type="SUPFAM" id="SSF55447">
    <property type="entry name" value="CO dehydrogenase flavoprotein C-terminal domain-like"/>
    <property type="match status" value="1"/>
</dbReference>
<dbReference type="SUPFAM" id="SSF54292">
    <property type="entry name" value="2Fe-2S ferredoxin-like"/>
    <property type="match status" value="1"/>
</dbReference>
<reference evidence="10" key="1">
    <citation type="submission" date="2016-06" db="EMBL/GenBank/DDBJ databases">
        <authorList>
            <person name="Varghese N."/>
            <person name="Submissions Spin"/>
        </authorList>
    </citation>
    <scope>NUCLEOTIDE SEQUENCE [LARGE SCALE GENOMIC DNA]</scope>
    <source>
        <strain evidence="10">DSM 44830</strain>
    </source>
</reference>
<dbReference type="Pfam" id="PF01799">
    <property type="entry name" value="Fer2_2"/>
    <property type="match status" value="1"/>
</dbReference>
<dbReference type="InterPro" id="IPR006058">
    <property type="entry name" value="2Fe2S_fd_BS"/>
</dbReference>
<keyword evidence="3" id="KW-0274">FAD</keyword>
<dbReference type="GO" id="GO:0016491">
    <property type="term" value="F:oxidoreductase activity"/>
    <property type="evidence" value="ECO:0007669"/>
    <property type="project" value="UniProtKB-KW"/>
</dbReference>
<dbReference type="CDD" id="cd00207">
    <property type="entry name" value="fer2"/>
    <property type="match status" value="1"/>
</dbReference>
<dbReference type="InterPro" id="IPR012675">
    <property type="entry name" value="Beta-grasp_dom_sf"/>
</dbReference>
<dbReference type="InterPro" id="IPR005107">
    <property type="entry name" value="CO_DH_flav_C"/>
</dbReference>
<name>A0A1C4X1M2_9ACTN</name>
<dbReference type="STRING" id="262898.GA0070564_102646"/>
<dbReference type="Pfam" id="PF03450">
    <property type="entry name" value="CO_deh_flav_C"/>
    <property type="match status" value="1"/>
</dbReference>
<evidence type="ECO:0000259" key="7">
    <source>
        <dbReference type="PROSITE" id="PS51085"/>
    </source>
</evidence>
<dbReference type="InterPro" id="IPR016167">
    <property type="entry name" value="FAD-bd_PCMH_sub1"/>
</dbReference>
<evidence type="ECO:0000313" key="10">
    <source>
        <dbReference type="Proteomes" id="UP000199504"/>
    </source>
</evidence>
<feature type="region of interest" description="Disordered" evidence="6">
    <location>
        <begin position="1"/>
        <end position="51"/>
    </location>
</feature>
<keyword evidence="10" id="KW-1185">Reference proteome</keyword>